<dbReference type="SUPFAM" id="SSF46689">
    <property type="entry name" value="Homeodomain-like"/>
    <property type="match status" value="1"/>
</dbReference>
<dbReference type="PROSITE" id="PS50090">
    <property type="entry name" value="MYB_LIKE"/>
    <property type="match status" value="1"/>
</dbReference>
<feature type="compositionally biased region" description="Low complexity" evidence="4">
    <location>
        <begin position="431"/>
        <end position="441"/>
    </location>
</feature>
<dbReference type="OrthoDB" id="118550at2759"/>
<keyword evidence="9" id="KW-1185">Reference proteome</keyword>
<dbReference type="InterPro" id="IPR001005">
    <property type="entry name" value="SANT/Myb"/>
</dbReference>
<evidence type="ECO:0000256" key="1">
    <source>
        <dbReference type="ARBA" id="ARBA00023015"/>
    </source>
</evidence>
<feature type="compositionally biased region" description="Basic and acidic residues" evidence="4">
    <location>
        <begin position="12"/>
        <end position="30"/>
    </location>
</feature>
<accession>A0A6A5C1P0</accession>
<evidence type="ECO:0000256" key="4">
    <source>
        <dbReference type="SAM" id="MobiDB-lite"/>
    </source>
</evidence>
<evidence type="ECO:0000256" key="2">
    <source>
        <dbReference type="ARBA" id="ARBA00023163"/>
    </source>
</evidence>
<dbReference type="PROSITE" id="PS51294">
    <property type="entry name" value="HTH_MYB"/>
    <property type="match status" value="1"/>
</dbReference>
<organism evidence="8 9">
    <name type="scientific">Naegleria fowleri</name>
    <name type="common">Brain eating amoeba</name>
    <dbReference type="NCBI Taxonomy" id="5763"/>
    <lineage>
        <taxon>Eukaryota</taxon>
        <taxon>Discoba</taxon>
        <taxon>Heterolobosea</taxon>
        <taxon>Tetramitia</taxon>
        <taxon>Eutetramitia</taxon>
        <taxon>Vahlkampfiidae</taxon>
        <taxon>Naegleria</taxon>
    </lineage>
</organism>
<dbReference type="VEuPathDB" id="AmoebaDB:NfTy_003660"/>
<evidence type="ECO:0000259" key="5">
    <source>
        <dbReference type="PROSITE" id="PS50090"/>
    </source>
</evidence>
<evidence type="ECO:0000259" key="6">
    <source>
        <dbReference type="PROSITE" id="PS51293"/>
    </source>
</evidence>
<sequence>MEPPRGTSQEAATRHDNFTPQHDEQHERRLSSATTTTTTTKLIPTTTAFSLSNATIHQQLSFLENPQHVPSILEFNFQHGASNTTTTTTRNMPPPISSGTTTVAFQLLPPISNHVNDREWNRRQQVSQQHECSLQQPAFAMNASHMVQQQHHCHLHASSLHTYTQPHVISSTNSFTPSSSPLPQHQQHRDAFMNTTNNDNDGISNSLKKDLPSYLEPQISFGSDPQDCLSSIFDTNNSGVKWLARGVKENYCSLTTKEGTSSLSTYLAGNHQCHITHTCSWSSPLSYSSHHQQQQQQQNHHLFPLTPLPSSYTPHQMHAIVGSHNSETSPNITYIPQDITTEQSNSSISSSISANHAFPSSSKVMHLANASLSTTCHTNSASTIVPTISSTFSESNMHASNISPLSTKSLLTLQQQPPSPHAFNMIHASMNIPPQNPSSSQSPPPQIGSGVASMHASKISKKRSSSRAYGKRNSNASLILQPSSLITISSSNVTSSLADSVGGGKGTSSSSCGALMIIGEEYTALQDSDLDEVLDEDEDHEEKPSMHTGGGGEYQDEYGKTTNIMTSMHDEQLEDGNTSKSTTGKNASVMKRPSFTKIITSESERAQINHGTWSKEEHELFIKGLREVGRNWELIATKYIKSRARSQVASHAQKYFKKIEKQRKMKLQKLQEAANPSFVWSYYDGSGKLWHQQPPLYMRWHQRQ</sequence>
<reference evidence="8 9" key="1">
    <citation type="journal article" date="2019" name="Sci. Rep.">
        <title>Nanopore sequencing improves the draft genome of the human pathogenic amoeba Naegleria fowleri.</title>
        <authorList>
            <person name="Liechti N."/>
            <person name="Schurch N."/>
            <person name="Bruggmann R."/>
            <person name="Wittwer M."/>
        </authorList>
    </citation>
    <scope>NUCLEOTIDE SEQUENCE [LARGE SCALE GENOMIC DNA]</scope>
    <source>
        <strain evidence="8 9">ATCC 30894</strain>
    </source>
</reference>
<gene>
    <name evidence="8" type="ORF">FDP41_007520</name>
</gene>
<dbReference type="VEuPathDB" id="AmoebaDB:NF0001830"/>
<proteinExistence type="predicted"/>
<protein>
    <submittedName>
        <fullName evidence="8">Uncharacterized protein</fullName>
    </submittedName>
</protein>
<dbReference type="Gene3D" id="1.10.10.60">
    <property type="entry name" value="Homeodomain-like"/>
    <property type="match status" value="1"/>
</dbReference>
<feature type="domain" description="HTH myb-type" evidence="7">
    <location>
        <begin position="605"/>
        <end position="660"/>
    </location>
</feature>
<dbReference type="Proteomes" id="UP000444721">
    <property type="component" value="Unassembled WGS sequence"/>
</dbReference>
<evidence type="ECO:0000256" key="3">
    <source>
        <dbReference type="ARBA" id="ARBA00023242"/>
    </source>
</evidence>
<dbReference type="InterPro" id="IPR017930">
    <property type="entry name" value="Myb_dom"/>
</dbReference>
<feature type="domain" description="Myb-like" evidence="5">
    <location>
        <begin position="605"/>
        <end position="656"/>
    </location>
</feature>
<dbReference type="InterPro" id="IPR006447">
    <property type="entry name" value="Myb_dom_plants"/>
</dbReference>
<feature type="region of interest" description="Disordered" evidence="4">
    <location>
        <begin position="414"/>
        <end position="473"/>
    </location>
</feature>
<dbReference type="PROSITE" id="PS51293">
    <property type="entry name" value="SANT"/>
    <property type="match status" value="1"/>
</dbReference>
<evidence type="ECO:0000313" key="8">
    <source>
        <dbReference type="EMBL" id="KAF0984343.1"/>
    </source>
</evidence>
<dbReference type="CDD" id="cd00167">
    <property type="entry name" value="SANT"/>
    <property type="match status" value="1"/>
</dbReference>
<dbReference type="RefSeq" id="XP_044569056.1">
    <property type="nucleotide sequence ID" value="XM_044711275.1"/>
</dbReference>
<feature type="domain" description="SANT" evidence="6">
    <location>
        <begin position="613"/>
        <end position="660"/>
    </location>
</feature>
<dbReference type="GO" id="GO:0003677">
    <property type="term" value="F:DNA binding"/>
    <property type="evidence" value="ECO:0007669"/>
    <property type="project" value="InterPro"/>
</dbReference>
<dbReference type="SMART" id="SM00717">
    <property type="entry name" value="SANT"/>
    <property type="match status" value="1"/>
</dbReference>
<dbReference type="GeneID" id="68114738"/>
<feature type="region of interest" description="Disordered" evidence="4">
    <location>
        <begin position="1"/>
        <end position="36"/>
    </location>
</feature>
<keyword evidence="1" id="KW-0805">Transcription regulation</keyword>
<name>A0A6A5C1P0_NAEFO</name>
<dbReference type="EMBL" id="VFQX01000003">
    <property type="protein sequence ID" value="KAF0984343.1"/>
    <property type="molecule type" value="Genomic_DNA"/>
</dbReference>
<dbReference type="PANTHER" id="PTHR44042:SF67">
    <property type="entry name" value="MYB-LIKE PROTEIN I"/>
    <property type="match status" value="1"/>
</dbReference>
<evidence type="ECO:0000313" key="9">
    <source>
        <dbReference type="Proteomes" id="UP000444721"/>
    </source>
</evidence>
<feature type="region of interest" description="Disordered" evidence="4">
    <location>
        <begin position="533"/>
        <end position="558"/>
    </location>
</feature>
<dbReference type="NCBIfam" id="TIGR01557">
    <property type="entry name" value="myb_SHAQKYF"/>
    <property type="match status" value="1"/>
</dbReference>
<evidence type="ECO:0000259" key="7">
    <source>
        <dbReference type="PROSITE" id="PS51294"/>
    </source>
</evidence>
<feature type="compositionally biased region" description="Polar residues" evidence="4">
    <location>
        <begin position="1"/>
        <end position="11"/>
    </location>
</feature>
<dbReference type="InterPro" id="IPR017884">
    <property type="entry name" value="SANT_dom"/>
</dbReference>
<comment type="caution">
    <text evidence="8">The sequence shown here is derived from an EMBL/GenBank/DDBJ whole genome shotgun (WGS) entry which is preliminary data.</text>
</comment>
<dbReference type="Pfam" id="PF00249">
    <property type="entry name" value="Myb_DNA-binding"/>
    <property type="match status" value="1"/>
</dbReference>
<dbReference type="VEuPathDB" id="AmoebaDB:FDP41_007520"/>
<keyword evidence="2" id="KW-0804">Transcription</keyword>
<dbReference type="InterPro" id="IPR009057">
    <property type="entry name" value="Homeodomain-like_sf"/>
</dbReference>
<dbReference type="AlphaFoldDB" id="A0A6A5C1P0"/>
<keyword evidence="3" id="KW-0539">Nucleus</keyword>
<dbReference type="PANTHER" id="PTHR44042">
    <property type="entry name" value="DUPLICATED HOMEODOMAIN-LIKE SUPERFAMILY PROTEIN-RELATED"/>
    <property type="match status" value="1"/>
</dbReference>